<dbReference type="Pfam" id="PF00337">
    <property type="entry name" value="Gal-bind_lectin"/>
    <property type="match status" value="1"/>
</dbReference>
<feature type="compositionally biased region" description="Low complexity" evidence="3">
    <location>
        <begin position="183"/>
        <end position="210"/>
    </location>
</feature>
<reference evidence="5 6" key="1">
    <citation type="submission" date="2024-05" db="EMBL/GenBank/DDBJ databases">
        <authorList>
            <person name="Wallberg A."/>
        </authorList>
    </citation>
    <scope>NUCLEOTIDE SEQUENCE [LARGE SCALE GENOMIC DNA]</scope>
</reference>
<dbReference type="GO" id="GO:0016936">
    <property type="term" value="F:galactoside binding"/>
    <property type="evidence" value="ECO:0007669"/>
    <property type="project" value="TreeGrafter"/>
</dbReference>
<keyword evidence="6" id="KW-1185">Reference proteome</keyword>
<feature type="domain" description="Galectin" evidence="4">
    <location>
        <begin position="1"/>
        <end position="138"/>
    </location>
</feature>
<dbReference type="InterPro" id="IPR013320">
    <property type="entry name" value="ConA-like_dom_sf"/>
</dbReference>
<dbReference type="PANTHER" id="PTHR11346">
    <property type="entry name" value="GALECTIN"/>
    <property type="match status" value="1"/>
</dbReference>
<dbReference type="SMART" id="SM00908">
    <property type="entry name" value="Gal-bind_lectin"/>
    <property type="match status" value="1"/>
</dbReference>
<feature type="compositionally biased region" description="Pro residues" evidence="3">
    <location>
        <begin position="145"/>
        <end position="166"/>
    </location>
</feature>
<feature type="region of interest" description="Disordered" evidence="3">
    <location>
        <begin position="145"/>
        <end position="239"/>
    </location>
</feature>
<dbReference type="SUPFAM" id="SSF49899">
    <property type="entry name" value="Concanavalin A-like lectins/glucanases"/>
    <property type="match status" value="1"/>
</dbReference>
<feature type="compositionally biased region" description="Low complexity" evidence="3">
    <location>
        <begin position="224"/>
        <end position="234"/>
    </location>
</feature>
<dbReference type="InterPro" id="IPR044156">
    <property type="entry name" value="Galectin-like"/>
</dbReference>
<dbReference type="AlphaFoldDB" id="A0AAV2RW43"/>
<dbReference type="InterPro" id="IPR001079">
    <property type="entry name" value="Galectin_CRD"/>
</dbReference>
<evidence type="ECO:0000259" key="4">
    <source>
        <dbReference type="PROSITE" id="PS51304"/>
    </source>
</evidence>
<dbReference type="PANTHER" id="PTHR11346:SF176">
    <property type="entry name" value="32 KDA BETA-GALACTOSIDE-BINDING LECTIN LEC-3"/>
    <property type="match status" value="1"/>
</dbReference>
<feature type="non-terminal residue" evidence="5">
    <location>
        <position position="352"/>
    </location>
</feature>
<evidence type="ECO:0000256" key="2">
    <source>
        <dbReference type="RuleBase" id="RU102079"/>
    </source>
</evidence>
<sequence>MNPKVYNSWPPMNTTLPCDNSSYKIFYRLVLKFQSGPSGDPNDEIGLCMYGRPAEGIVGCNAFTRSGGWGQEAAVNTPALVRGQTVEITILCDPTVFKIAMNRSHLTEFHHRLNPASLNHLNISSTSNDITISCVWIEDTAQPAAPAPPYAQAPSTSPPYGTPGPNPQQTSSTGGYAPPPGMYPGQQAPPSGQYHGQAPPGQYPGQQAPPGQYPGAPPPPPGHYPSASPGHHSSNGMKQKGLMGMVAGAGAAVAGAMGASHLIGKSKHGGGYPGMGSGGYPGMGGGGYPNMGGGGYPNMGGGYPSHHSKGGSGIMDKAIGLGTTAYMVKNPKYSIKYYGPFESRRSSTSLLS</sequence>
<keyword evidence="1 2" id="KW-0430">Lectin</keyword>
<evidence type="ECO:0000313" key="5">
    <source>
        <dbReference type="EMBL" id="CAL4139099.1"/>
    </source>
</evidence>
<evidence type="ECO:0000256" key="1">
    <source>
        <dbReference type="ARBA" id="ARBA00022734"/>
    </source>
</evidence>
<proteinExistence type="predicted"/>
<dbReference type="GO" id="GO:0030246">
    <property type="term" value="F:carbohydrate binding"/>
    <property type="evidence" value="ECO:0007669"/>
    <property type="project" value="UniProtKB-UniRule"/>
</dbReference>
<dbReference type="Proteomes" id="UP001497623">
    <property type="component" value="Unassembled WGS sequence"/>
</dbReference>
<name>A0AAV2RW43_MEGNR</name>
<accession>A0AAV2RW43</accession>
<evidence type="ECO:0000256" key="3">
    <source>
        <dbReference type="SAM" id="MobiDB-lite"/>
    </source>
</evidence>
<dbReference type="PROSITE" id="PS51304">
    <property type="entry name" value="GALECTIN"/>
    <property type="match status" value="1"/>
</dbReference>
<dbReference type="Gene3D" id="2.60.120.200">
    <property type="match status" value="1"/>
</dbReference>
<feature type="compositionally biased region" description="Pro residues" evidence="3">
    <location>
        <begin position="211"/>
        <end position="223"/>
    </location>
</feature>
<dbReference type="EMBL" id="CAXKWB010031073">
    <property type="protein sequence ID" value="CAL4139099.1"/>
    <property type="molecule type" value="Genomic_DNA"/>
</dbReference>
<dbReference type="SMART" id="SM00276">
    <property type="entry name" value="GLECT"/>
    <property type="match status" value="1"/>
</dbReference>
<organism evidence="5 6">
    <name type="scientific">Meganyctiphanes norvegica</name>
    <name type="common">Northern krill</name>
    <name type="synonym">Thysanopoda norvegica</name>
    <dbReference type="NCBI Taxonomy" id="48144"/>
    <lineage>
        <taxon>Eukaryota</taxon>
        <taxon>Metazoa</taxon>
        <taxon>Ecdysozoa</taxon>
        <taxon>Arthropoda</taxon>
        <taxon>Crustacea</taxon>
        <taxon>Multicrustacea</taxon>
        <taxon>Malacostraca</taxon>
        <taxon>Eumalacostraca</taxon>
        <taxon>Eucarida</taxon>
        <taxon>Euphausiacea</taxon>
        <taxon>Euphausiidae</taxon>
        <taxon>Meganyctiphanes</taxon>
    </lineage>
</organism>
<gene>
    <name evidence="5" type="ORF">MNOR_LOCUS28330</name>
</gene>
<protein>
    <recommendedName>
        <fullName evidence="2">Galectin</fullName>
    </recommendedName>
</protein>
<evidence type="ECO:0000313" key="6">
    <source>
        <dbReference type="Proteomes" id="UP001497623"/>
    </source>
</evidence>
<comment type="caution">
    <text evidence="5">The sequence shown here is derived from an EMBL/GenBank/DDBJ whole genome shotgun (WGS) entry which is preliminary data.</text>
</comment>